<dbReference type="GO" id="GO:0009306">
    <property type="term" value="P:protein secretion"/>
    <property type="evidence" value="ECO:0007669"/>
    <property type="project" value="InterPro"/>
</dbReference>
<dbReference type="AlphaFoldDB" id="A0A4V6PCC8"/>
<accession>A0A4V6PCC8</accession>
<evidence type="ECO:0000256" key="1">
    <source>
        <dbReference type="SAM" id="MobiDB-lite"/>
    </source>
</evidence>
<dbReference type="EMBL" id="SMKV01000006">
    <property type="protein sequence ID" value="TDC94805.1"/>
    <property type="molecule type" value="Genomic_DNA"/>
</dbReference>
<keyword evidence="3" id="KW-1185">Reference proteome</keyword>
<protein>
    <recommendedName>
        <fullName evidence="4">ESX-1 secretion-associated protein</fullName>
    </recommendedName>
</protein>
<comment type="caution">
    <text evidence="2">The sequence shown here is derived from an EMBL/GenBank/DDBJ whole genome shotgun (WGS) entry which is preliminary data.</text>
</comment>
<gene>
    <name evidence="2" type="ORF">E1161_07105</name>
</gene>
<dbReference type="OrthoDB" id="3688292at2"/>
<sequence length="124" mass="13327">MTTTTSTTVVRSCADQKGWTMGDGFKVNPDELRSFAKGLDERGDQVSNAAQATSEIKLGEEAFGPLVVILSQFVDNASDEFSQKLKECSASIDRAVDDINAAAADYERDDEQGGQNIDQVKGAM</sequence>
<feature type="region of interest" description="Disordered" evidence="1">
    <location>
        <begin position="105"/>
        <end position="124"/>
    </location>
</feature>
<evidence type="ECO:0008006" key="4">
    <source>
        <dbReference type="Google" id="ProtNLM"/>
    </source>
</evidence>
<name>A0A4V6PCC8_9PSEU</name>
<dbReference type="InterPro" id="IPR022536">
    <property type="entry name" value="EspC"/>
</dbReference>
<proteinExistence type="predicted"/>
<dbReference type="Pfam" id="PF10824">
    <property type="entry name" value="T7SS_ESX_EspC"/>
    <property type="match status" value="1"/>
</dbReference>
<reference evidence="2 3" key="1">
    <citation type="submission" date="2019-03" db="EMBL/GenBank/DDBJ databases">
        <title>Draft genome sequences of novel Actinobacteria.</title>
        <authorList>
            <person name="Sahin N."/>
            <person name="Ay H."/>
            <person name="Saygin H."/>
        </authorList>
    </citation>
    <scope>NUCLEOTIDE SEQUENCE [LARGE SCALE GENOMIC DNA]</scope>
    <source>
        <strain evidence="2 3">16K404</strain>
    </source>
</reference>
<organism evidence="2 3">
    <name type="scientific">Saccharopolyspora aridisoli</name>
    <dbReference type="NCBI Taxonomy" id="2530385"/>
    <lineage>
        <taxon>Bacteria</taxon>
        <taxon>Bacillati</taxon>
        <taxon>Actinomycetota</taxon>
        <taxon>Actinomycetes</taxon>
        <taxon>Pseudonocardiales</taxon>
        <taxon>Pseudonocardiaceae</taxon>
        <taxon>Saccharopolyspora</taxon>
    </lineage>
</organism>
<dbReference type="Proteomes" id="UP000294744">
    <property type="component" value="Unassembled WGS sequence"/>
</dbReference>
<evidence type="ECO:0000313" key="3">
    <source>
        <dbReference type="Proteomes" id="UP000294744"/>
    </source>
</evidence>
<evidence type="ECO:0000313" key="2">
    <source>
        <dbReference type="EMBL" id="TDC94805.1"/>
    </source>
</evidence>